<evidence type="ECO:0000313" key="1">
    <source>
        <dbReference type="EMBL" id="GGG09050.1"/>
    </source>
</evidence>
<proteinExistence type="predicted"/>
<organism evidence="1 2">
    <name type="scientific">Paenibacillus aceti</name>
    <dbReference type="NCBI Taxonomy" id="1820010"/>
    <lineage>
        <taxon>Bacteria</taxon>
        <taxon>Bacillati</taxon>
        <taxon>Bacillota</taxon>
        <taxon>Bacilli</taxon>
        <taxon>Bacillales</taxon>
        <taxon>Paenibacillaceae</taxon>
        <taxon>Paenibacillus</taxon>
    </lineage>
</organism>
<accession>A0ABQ1W1Q2</accession>
<gene>
    <name evidence="1" type="ORF">GCM10010913_33570</name>
</gene>
<reference evidence="2" key="1">
    <citation type="journal article" date="2019" name="Int. J. Syst. Evol. Microbiol.">
        <title>The Global Catalogue of Microorganisms (GCM) 10K type strain sequencing project: providing services to taxonomists for standard genome sequencing and annotation.</title>
        <authorList>
            <consortium name="The Broad Institute Genomics Platform"/>
            <consortium name="The Broad Institute Genome Sequencing Center for Infectious Disease"/>
            <person name="Wu L."/>
            <person name="Ma J."/>
        </authorList>
    </citation>
    <scope>NUCLEOTIDE SEQUENCE [LARGE SCALE GENOMIC DNA]</scope>
    <source>
        <strain evidence="2">CGMCC 1.15420</strain>
    </source>
</reference>
<name>A0ABQ1W1Q2_9BACL</name>
<keyword evidence="2" id="KW-1185">Reference proteome</keyword>
<comment type="caution">
    <text evidence="1">The sequence shown here is derived from an EMBL/GenBank/DDBJ whole genome shotgun (WGS) entry which is preliminary data.</text>
</comment>
<sequence length="44" mass="4798">MASYLDPVYQPGQSFLNELQVLGIKDVNVHKIPMTVVTVPGALN</sequence>
<protein>
    <submittedName>
        <fullName evidence="1">Uncharacterized protein</fullName>
    </submittedName>
</protein>
<evidence type="ECO:0000313" key="2">
    <source>
        <dbReference type="Proteomes" id="UP000608420"/>
    </source>
</evidence>
<dbReference type="Proteomes" id="UP000608420">
    <property type="component" value="Unassembled WGS sequence"/>
</dbReference>
<dbReference type="EMBL" id="BMIW01000027">
    <property type="protein sequence ID" value="GGG09050.1"/>
    <property type="molecule type" value="Genomic_DNA"/>
</dbReference>